<reference evidence="1" key="1">
    <citation type="journal article" date="2014" name="Front. Microbiol.">
        <title>High frequency of phylogenetically diverse reductive dehalogenase-homologous genes in deep subseafloor sedimentary metagenomes.</title>
        <authorList>
            <person name="Kawai M."/>
            <person name="Futagami T."/>
            <person name="Toyoda A."/>
            <person name="Takaki Y."/>
            <person name="Nishi S."/>
            <person name="Hori S."/>
            <person name="Arai W."/>
            <person name="Tsubouchi T."/>
            <person name="Morono Y."/>
            <person name="Uchiyama I."/>
            <person name="Ito T."/>
            <person name="Fujiyama A."/>
            <person name="Inagaki F."/>
            <person name="Takami H."/>
        </authorList>
    </citation>
    <scope>NUCLEOTIDE SEQUENCE</scope>
    <source>
        <strain evidence="1">Expedition CK06-06</strain>
    </source>
</reference>
<dbReference type="SUPFAM" id="SSF48695">
    <property type="entry name" value="Multiheme cytochromes"/>
    <property type="match status" value="1"/>
</dbReference>
<accession>X1IQU7</accession>
<protein>
    <submittedName>
        <fullName evidence="1">Uncharacterized protein</fullName>
    </submittedName>
</protein>
<dbReference type="EMBL" id="BARU01027206">
    <property type="protein sequence ID" value="GAH71625.1"/>
    <property type="molecule type" value="Genomic_DNA"/>
</dbReference>
<sequence length="75" mass="8906">MTVRDNRGIELKLRFVRKQNNKVSNLHIMKTNLYCPRCHTTKISEYEETFECTKCKDNKGFPLEFEKKVIGKIPD</sequence>
<gene>
    <name evidence="1" type="ORF">S03H2_43590</name>
</gene>
<dbReference type="AlphaFoldDB" id="X1IQU7"/>
<proteinExistence type="predicted"/>
<organism evidence="1">
    <name type="scientific">marine sediment metagenome</name>
    <dbReference type="NCBI Taxonomy" id="412755"/>
    <lineage>
        <taxon>unclassified sequences</taxon>
        <taxon>metagenomes</taxon>
        <taxon>ecological metagenomes</taxon>
    </lineage>
</organism>
<name>X1IQU7_9ZZZZ</name>
<comment type="caution">
    <text evidence="1">The sequence shown here is derived from an EMBL/GenBank/DDBJ whole genome shotgun (WGS) entry which is preliminary data.</text>
</comment>
<evidence type="ECO:0000313" key="1">
    <source>
        <dbReference type="EMBL" id="GAH71625.1"/>
    </source>
</evidence>
<dbReference type="InterPro" id="IPR036280">
    <property type="entry name" value="Multihaem_cyt_sf"/>
</dbReference>
<feature type="non-terminal residue" evidence="1">
    <location>
        <position position="75"/>
    </location>
</feature>